<evidence type="ECO:0000313" key="2">
    <source>
        <dbReference type="Proteomes" id="UP000516419"/>
    </source>
</evidence>
<dbReference type="EMBL" id="CP061525">
    <property type="protein sequence ID" value="QNV20653.1"/>
    <property type="molecule type" value="Genomic_DNA"/>
</dbReference>
<evidence type="ECO:0000313" key="1">
    <source>
        <dbReference type="EMBL" id="QNV20653.1"/>
    </source>
</evidence>
<organism evidence="1 2">
    <name type="scientific">Acinetobacter baumannii</name>
    <dbReference type="NCBI Taxonomy" id="470"/>
    <lineage>
        <taxon>Bacteria</taxon>
        <taxon>Pseudomonadati</taxon>
        <taxon>Pseudomonadota</taxon>
        <taxon>Gammaproteobacteria</taxon>
        <taxon>Moraxellales</taxon>
        <taxon>Moraxellaceae</taxon>
        <taxon>Acinetobacter</taxon>
        <taxon>Acinetobacter calcoaceticus/baumannii complex</taxon>
    </lineage>
</organism>
<reference evidence="1 2" key="1">
    <citation type="submission" date="2020-09" db="EMBL/GenBank/DDBJ databases">
        <title>Carbapenem-Resistant Acinetobacter baumannii devoid of typical resistance factors.</title>
        <authorList>
            <person name="Hoffmann M."/>
            <person name="Luo Y."/>
            <person name="Strain E."/>
            <person name="Rand H."/>
            <person name="Javkar K.G."/>
        </authorList>
    </citation>
    <scope>NUCLEOTIDE SEQUENCE [LARGE SCALE GENOMIC DNA]</scope>
    <source>
        <strain evidence="1 2">CFSAN093705</strain>
    </source>
</reference>
<protein>
    <submittedName>
        <fullName evidence="1">Uncharacterized protein</fullName>
    </submittedName>
</protein>
<sequence length="135" mass="15104">MDAKDFIREFGVEKAREVVEAVIDGTTHVTYKQADGLINLKDLKRLVASLDLIKHMGGISEVKRKFRDNGSCHGERMKSLIADHDSIFPDMRFTYTVLSGAQVGSVLQLTPQIDDMGDDSNLDHHVSPFCEVRDV</sequence>
<proteinExistence type="predicted"/>
<dbReference type="AlphaFoldDB" id="A0AAX1ITG9"/>
<gene>
    <name evidence="1" type="ORF">FQZ18_12855</name>
</gene>
<accession>A0AAX1ITG9</accession>
<dbReference type="RefSeq" id="WP_010700453.1">
    <property type="nucleotide sequence ID" value="NZ_CAJHGX010000010.1"/>
</dbReference>
<name>A0AAX1ITG9_ACIBA</name>
<dbReference type="Proteomes" id="UP000516419">
    <property type="component" value="Chromosome"/>
</dbReference>